<comment type="similarity">
    <text evidence="1">Belongs to the thioredoxin family. DsbA subfamily.</text>
</comment>
<gene>
    <name evidence="7" type="ORF">UW84_C0017G0022</name>
</gene>
<dbReference type="InterPro" id="IPR012336">
    <property type="entry name" value="Thioredoxin-like_fold"/>
</dbReference>
<dbReference type="AlphaFoldDB" id="A0A0G1KRD1"/>
<comment type="caution">
    <text evidence="7">The sequence shown here is derived from an EMBL/GenBank/DDBJ whole genome shotgun (WGS) entry which is preliminary data.</text>
</comment>
<evidence type="ECO:0000256" key="3">
    <source>
        <dbReference type="ARBA" id="ARBA00023002"/>
    </source>
</evidence>
<accession>A0A0G1KRD1</accession>
<protein>
    <submittedName>
        <fullName evidence="7">DSBA oxidoreductase</fullName>
    </submittedName>
</protein>
<organism evidence="7 8">
    <name type="scientific">Candidatus Collierbacteria bacterium GW2011_GWA2_44_99</name>
    <dbReference type="NCBI Taxonomy" id="1618380"/>
    <lineage>
        <taxon>Bacteria</taxon>
        <taxon>Candidatus Collieribacteriota</taxon>
    </lineage>
</organism>
<evidence type="ECO:0000313" key="8">
    <source>
        <dbReference type="Proteomes" id="UP000034797"/>
    </source>
</evidence>
<evidence type="ECO:0000259" key="6">
    <source>
        <dbReference type="Pfam" id="PF13462"/>
    </source>
</evidence>
<dbReference type="Gene3D" id="3.40.30.10">
    <property type="entry name" value="Glutaredoxin"/>
    <property type="match status" value="1"/>
</dbReference>
<keyword evidence="4" id="KW-1015">Disulfide bond</keyword>
<dbReference type="SUPFAM" id="SSF52833">
    <property type="entry name" value="Thioredoxin-like"/>
    <property type="match status" value="1"/>
</dbReference>
<dbReference type="PANTHER" id="PTHR13887:SF14">
    <property type="entry name" value="DISULFIDE BOND FORMATION PROTEIN D"/>
    <property type="match status" value="1"/>
</dbReference>
<dbReference type="Proteomes" id="UP000034797">
    <property type="component" value="Unassembled WGS sequence"/>
</dbReference>
<reference evidence="7 8" key="1">
    <citation type="journal article" date="2015" name="Nature">
        <title>rRNA introns, odd ribosomes, and small enigmatic genomes across a large radiation of phyla.</title>
        <authorList>
            <person name="Brown C.T."/>
            <person name="Hug L.A."/>
            <person name="Thomas B.C."/>
            <person name="Sharon I."/>
            <person name="Castelle C.J."/>
            <person name="Singh A."/>
            <person name="Wilkins M.J."/>
            <person name="Williams K.H."/>
            <person name="Banfield J.F."/>
        </authorList>
    </citation>
    <scope>NUCLEOTIDE SEQUENCE [LARGE SCALE GENOMIC DNA]</scope>
</reference>
<feature type="domain" description="Thioredoxin-like fold" evidence="6">
    <location>
        <begin position="41"/>
        <end position="189"/>
    </location>
</feature>
<dbReference type="GO" id="GO:0016491">
    <property type="term" value="F:oxidoreductase activity"/>
    <property type="evidence" value="ECO:0007669"/>
    <property type="project" value="UniProtKB-KW"/>
</dbReference>
<dbReference type="EMBL" id="LCJW01000017">
    <property type="protein sequence ID" value="KKT86055.1"/>
    <property type="molecule type" value="Genomic_DNA"/>
</dbReference>
<sequence>MLLFVVIFGLSKMASPDSTLKVDEKVLLDGARFIKENGEIKVTVVNFSDMQCPACKAADIQTRELFSKPGVKIVTRLFPLPANLHPYALISAKAVETARILGKGWEMMTLLYEKQTEWSAVDKPEEKFAEYVKSLGLDEKIFLEMLGSKEVKDNVQRDADLAASLRLSGTPTFFVNGEQVGAPFVVGKVKELLGEKP</sequence>
<keyword evidence="3" id="KW-0560">Oxidoreductase</keyword>
<dbReference type="Pfam" id="PF13462">
    <property type="entry name" value="Thioredoxin_4"/>
    <property type="match status" value="1"/>
</dbReference>
<evidence type="ECO:0000313" key="7">
    <source>
        <dbReference type="EMBL" id="KKT86055.1"/>
    </source>
</evidence>
<evidence type="ECO:0000256" key="2">
    <source>
        <dbReference type="ARBA" id="ARBA00022729"/>
    </source>
</evidence>
<dbReference type="PANTHER" id="PTHR13887">
    <property type="entry name" value="GLUTATHIONE S-TRANSFERASE KAPPA"/>
    <property type="match status" value="1"/>
</dbReference>
<evidence type="ECO:0000256" key="4">
    <source>
        <dbReference type="ARBA" id="ARBA00023157"/>
    </source>
</evidence>
<evidence type="ECO:0000256" key="1">
    <source>
        <dbReference type="ARBA" id="ARBA00005791"/>
    </source>
</evidence>
<evidence type="ECO:0000256" key="5">
    <source>
        <dbReference type="ARBA" id="ARBA00023284"/>
    </source>
</evidence>
<name>A0A0G1KRD1_9BACT</name>
<keyword evidence="5" id="KW-0676">Redox-active center</keyword>
<dbReference type="InterPro" id="IPR036249">
    <property type="entry name" value="Thioredoxin-like_sf"/>
</dbReference>
<keyword evidence="2" id="KW-0732">Signal</keyword>
<proteinExistence type="inferred from homology"/>